<evidence type="ECO:0000259" key="2">
    <source>
        <dbReference type="Pfam" id="PF00561"/>
    </source>
</evidence>
<dbReference type="PANTHER" id="PTHR43329">
    <property type="entry name" value="EPOXIDE HYDROLASE"/>
    <property type="match status" value="1"/>
</dbReference>
<dbReference type="PRINTS" id="PR00412">
    <property type="entry name" value="EPOXHYDRLASE"/>
</dbReference>
<accession>A0ABW3SUC9</accession>
<protein>
    <submittedName>
        <fullName evidence="3">Alpha/beta fold hydrolase</fullName>
    </submittedName>
</protein>
<dbReference type="PRINTS" id="PR00111">
    <property type="entry name" value="ABHYDROLASE"/>
</dbReference>
<dbReference type="Pfam" id="PF00561">
    <property type="entry name" value="Abhydrolase_1"/>
    <property type="match status" value="1"/>
</dbReference>
<dbReference type="InterPro" id="IPR000639">
    <property type="entry name" value="Epox_hydrolase-like"/>
</dbReference>
<keyword evidence="4" id="KW-1185">Reference proteome</keyword>
<evidence type="ECO:0000313" key="3">
    <source>
        <dbReference type="EMBL" id="MFD1188534.1"/>
    </source>
</evidence>
<dbReference type="GO" id="GO:0016787">
    <property type="term" value="F:hydrolase activity"/>
    <property type="evidence" value="ECO:0007669"/>
    <property type="project" value="UniProtKB-KW"/>
</dbReference>
<dbReference type="InterPro" id="IPR000073">
    <property type="entry name" value="AB_hydrolase_1"/>
</dbReference>
<proteinExistence type="predicted"/>
<dbReference type="InterPro" id="IPR029058">
    <property type="entry name" value="AB_hydrolase_fold"/>
</dbReference>
<evidence type="ECO:0000313" key="4">
    <source>
        <dbReference type="Proteomes" id="UP001597094"/>
    </source>
</evidence>
<feature type="domain" description="AB hydrolase-1" evidence="2">
    <location>
        <begin position="25"/>
        <end position="263"/>
    </location>
</feature>
<dbReference type="SUPFAM" id="SSF53474">
    <property type="entry name" value="alpha/beta-Hydrolases"/>
    <property type="match status" value="1"/>
</dbReference>
<comment type="caution">
    <text evidence="3">The sequence shown here is derived from an EMBL/GenBank/DDBJ whole genome shotgun (WGS) entry which is preliminary data.</text>
</comment>
<organism evidence="3 4">
    <name type="scientific">Pontibacter rugosus</name>
    <dbReference type="NCBI Taxonomy" id="1745966"/>
    <lineage>
        <taxon>Bacteria</taxon>
        <taxon>Pseudomonadati</taxon>
        <taxon>Bacteroidota</taxon>
        <taxon>Cytophagia</taxon>
        <taxon>Cytophagales</taxon>
        <taxon>Hymenobacteraceae</taxon>
        <taxon>Pontibacter</taxon>
    </lineage>
</organism>
<dbReference type="Proteomes" id="UP001597094">
    <property type="component" value="Unassembled WGS sequence"/>
</dbReference>
<evidence type="ECO:0000256" key="1">
    <source>
        <dbReference type="ARBA" id="ARBA00022801"/>
    </source>
</evidence>
<dbReference type="Gene3D" id="3.40.50.1820">
    <property type="entry name" value="alpha/beta hydrolase"/>
    <property type="match status" value="1"/>
</dbReference>
<name>A0ABW3SUC9_9BACT</name>
<dbReference type="RefSeq" id="WP_377532297.1">
    <property type="nucleotide sequence ID" value="NZ_JBHTLD010000297.1"/>
</dbReference>
<keyword evidence="1 3" id="KW-0378">Hydrolase</keyword>
<reference evidence="4" key="1">
    <citation type="journal article" date="2019" name="Int. J. Syst. Evol. Microbiol.">
        <title>The Global Catalogue of Microorganisms (GCM) 10K type strain sequencing project: providing services to taxonomists for standard genome sequencing and annotation.</title>
        <authorList>
            <consortium name="The Broad Institute Genomics Platform"/>
            <consortium name="The Broad Institute Genome Sequencing Center for Infectious Disease"/>
            <person name="Wu L."/>
            <person name="Ma J."/>
        </authorList>
    </citation>
    <scope>NUCLEOTIDE SEQUENCE [LARGE SCALE GENOMIC DNA]</scope>
    <source>
        <strain evidence="4">JCM 31319</strain>
    </source>
</reference>
<gene>
    <name evidence="3" type="ORF">ACFQ2O_20165</name>
</gene>
<dbReference type="EMBL" id="JBHTLD010000297">
    <property type="protein sequence ID" value="MFD1188534.1"/>
    <property type="molecule type" value="Genomic_DNA"/>
</dbReference>
<sequence length="277" mass="31557">MEDNIVDIGGLFLHVVQAGPATGEPVILLHGFPDAWFAWQKQLQALAEAGFNAFAIDQRGYNLSDKPQNVINYTTDVLVADVLRVANHFGISSFHLLGHDFGALISWQLALHHPERLKRMIIVNVPHPFVLNKFLLSRPTQMLKSAYMAFFQLPYLPEAVLKLNNWKLLTSQLSGRLTDAQVEQYRAAWAKPGAIKSMLNWYRALKWSRQGGGDGSVKIPTRIIWGKKDPYLMHGMAIESVNFLEKGSLYTLQEAGHWVQHDEWEEFNRLMLEHLLM</sequence>